<evidence type="ECO:0000256" key="5">
    <source>
        <dbReference type="SAM" id="MobiDB-lite"/>
    </source>
</evidence>
<comment type="caution">
    <text evidence="7">The sequence shown here is derived from an EMBL/GenBank/DDBJ whole genome shotgun (WGS) entry which is preliminary data.</text>
</comment>
<feature type="compositionally biased region" description="Polar residues" evidence="5">
    <location>
        <begin position="379"/>
        <end position="409"/>
    </location>
</feature>
<feature type="compositionally biased region" description="Polar residues" evidence="5">
    <location>
        <begin position="90"/>
        <end position="99"/>
    </location>
</feature>
<sequence length="736" mass="78794">MSKEGDRQSVLRTVKVRTALKGDSSWIQRRAEAQLEQEEKPWIAEARATKPRPAPTSPAATSTSPKPASGGYLIRGVFTKTDTKKPSAPSAFNGSSPSTVFIPKKPSDTYKRIAPHSVRTVSESPATAETTLSLEEQDKRTEAASSILRTSGARQRSYVLSAAKKYECTDKSDSPLSPTTKSSPSFIAKRVEINDDEESTPTDSPDGITLRVPTPQDTVPDPTQQSSPVETKESSPAPDLSVPNSSEDITAAPDEGTGTEASPAVASPVETQELSPAPDLSVPNSSEDITAAPDEGSGTEASPAVASLVLVEAEPDPVPSDHLENDDLFALTESTEVPVDPLPSSTDLLSHDLLSGPDSQSEKTMGTLDELAFDIISIDTSRSTLSTDRPSEEASQSPTEEQPEDTQSPEVLVDPVPSSTDLLSQDLINIESATEQKSDSDALVSTATDTSLIDSFDPLPVETSSTKSSTNIISLLQDSYTSQATEDNPPELLIPTSPAETFERTEVRKYNVSDALEDLSEDILPINADTQSSDKSSDNKPEDLFTTEEEHEDPEEEGADDAEDDRNSPEPSISPWSTWRTSTAPSTETETTEESEAVPQSPPPSIPVERALESASQELSAPATPPESKKSFVYVKEYVNSEVAQHNSHGGGDDYVSSQSSSYSYSSPSRSTMTNCTYCGEVVGTEGKITIEDLNIFCHPGCFKCGVCSKPMGDLLYSMFLHGGMVHCESCYSNVL</sequence>
<evidence type="ECO:0000313" key="7">
    <source>
        <dbReference type="EMBL" id="KAJ8390072.1"/>
    </source>
</evidence>
<feature type="domain" description="LIM zinc-binding" evidence="6">
    <location>
        <begin position="674"/>
        <end position="736"/>
    </location>
</feature>
<dbReference type="PROSITE" id="PS50023">
    <property type="entry name" value="LIM_DOMAIN_2"/>
    <property type="match status" value="1"/>
</dbReference>
<keyword evidence="8" id="KW-1185">Reference proteome</keyword>
<keyword evidence="2 4" id="KW-0862">Zinc</keyword>
<accession>A0AAD7WAL9</accession>
<evidence type="ECO:0000259" key="6">
    <source>
        <dbReference type="PROSITE" id="PS50023"/>
    </source>
</evidence>
<evidence type="ECO:0000256" key="4">
    <source>
        <dbReference type="PROSITE-ProRule" id="PRU00125"/>
    </source>
</evidence>
<dbReference type="PROSITE" id="PS00478">
    <property type="entry name" value="LIM_DOMAIN_1"/>
    <property type="match status" value="1"/>
</dbReference>
<name>A0AAD7WAL9_9TELE</name>
<keyword evidence="1 4" id="KW-0479">Metal-binding</keyword>
<dbReference type="CDD" id="cd08368">
    <property type="entry name" value="LIM"/>
    <property type="match status" value="1"/>
</dbReference>
<feature type="compositionally biased region" description="Polar residues" evidence="5">
    <location>
        <begin position="569"/>
        <end position="580"/>
    </location>
</feature>
<reference evidence="7" key="1">
    <citation type="journal article" date="2023" name="Science">
        <title>Genome structures resolve the early diversification of teleost fishes.</title>
        <authorList>
            <person name="Parey E."/>
            <person name="Louis A."/>
            <person name="Montfort J."/>
            <person name="Bouchez O."/>
            <person name="Roques C."/>
            <person name="Iampietro C."/>
            <person name="Lluch J."/>
            <person name="Castinel A."/>
            <person name="Donnadieu C."/>
            <person name="Desvignes T."/>
            <person name="Floi Bucao C."/>
            <person name="Jouanno E."/>
            <person name="Wen M."/>
            <person name="Mejri S."/>
            <person name="Dirks R."/>
            <person name="Jansen H."/>
            <person name="Henkel C."/>
            <person name="Chen W.J."/>
            <person name="Zahm M."/>
            <person name="Cabau C."/>
            <person name="Klopp C."/>
            <person name="Thompson A.W."/>
            <person name="Robinson-Rechavi M."/>
            <person name="Braasch I."/>
            <person name="Lecointre G."/>
            <person name="Bobe J."/>
            <person name="Postlethwait J.H."/>
            <person name="Berthelot C."/>
            <person name="Roest Crollius H."/>
            <person name="Guiguen Y."/>
        </authorList>
    </citation>
    <scope>NUCLEOTIDE SEQUENCE</scope>
    <source>
        <strain evidence="7">NC1722</strain>
    </source>
</reference>
<feature type="compositionally biased region" description="Basic and acidic residues" evidence="5">
    <location>
        <begin position="164"/>
        <end position="173"/>
    </location>
</feature>
<dbReference type="EMBL" id="JAINUG010000174">
    <property type="protein sequence ID" value="KAJ8390072.1"/>
    <property type="molecule type" value="Genomic_DNA"/>
</dbReference>
<dbReference type="Gene3D" id="2.10.110.10">
    <property type="entry name" value="Cysteine Rich Protein"/>
    <property type="match status" value="1"/>
</dbReference>
<feature type="compositionally biased region" description="Acidic residues" evidence="5">
    <location>
        <begin position="545"/>
        <end position="564"/>
    </location>
</feature>
<dbReference type="AlphaFoldDB" id="A0AAD7WAL9"/>
<organism evidence="7 8">
    <name type="scientific">Aldrovandia affinis</name>
    <dbReference type="NCBI Taxonomy" id="143900"/>
    <lineage>
        <taxon>Eukaryota</taxon>
        <taxon>Metazoa</taxon>
        <taxon>Chordata</taxon>
        <taxon>Craniata</taxon>
        <taxon>Vertebrata</taxon>
        <taxon>Euteleostomi</taxon>
        <taxon>Actinopterygii</taxon>
        <taxon>Neopterygii</taxon>
        <taxon>Teleostei</taxon>
        <taxon>Notacanthiformes</taxon>
        <taxon>Halosauridae</taxon>
        <taxon>Aldrovandia</taxon>
    </lineage>
</organism>
<dbReference type="InterPro" id="IPR001781">
    <property type="entry name" value="Znf_LIM"/>
</dbReference>
<feature type="compositionally biased region" description="Polar residues" evidence="5">
    <location>
        <begin position="119"/>
        <end position="134"/>
    </location>
</feature>
<protein>
    <recommendedName>
        <fullName evidence="6">LIM zinc-binding domain-containing protein</fullName>
    </recommendedName>
</protein>
<dbReference type="GO" id="GO:0046872">
    <property type="term" value="F:metal ion binding"/>
    <property type="evidence" value="ECO:0007669"/>
    <property type="project" value="UniProtKB-KW"/>
</dbReference>
<feature type="compositionally biased region" description="Basic and acidic residues" evidence="5">
    <location>
        <begin position="29"/>
        <end position="42"/>
    </location>
</feature>
<evidence type="ECO:0000313" key="8">
    <source>
        <dbReference type="Proteomes" id="UP001221898"/>
    </source>
</evidence>
<evidence type="ECO:0000256" key="3">
    <source>
        <dbReference type="ARBA" id="ARBA00023038"/>
    </source>
</evidence>
<feature type="compositionally biased region" description="Low complexity" evidence="5">
    <location>
        <begin position="174"/>
        <end position="185"/>
    </location>
</feature>
<feature type="compositionally biased region" description="Polar residues" evidence="5">
    <location>
        <begin position="143"/>
        <end position="154"/>
    </location>
</feature>
<feature type="region of interest" description="Disordered" evidence="5">
    <location>
        <begin position="21"/>
        <end position="363"/>
    </location>
</feature>
<dbReference type="PANTHER" id="PTHR15468:SF2">
    <property type="entry name" value="ZINC FINGER PROTEIN 185"/>
    <property type="match status" value="1"/>
</dbReference>
<feature type="region of interest" description="Disordered" evidence="5">
    <location>
        <begin position="379"/>
        <end position="444"/>
    </location>
</feature>
<dbReference type="SMART" id="SM00132">
    <property type="entry name" value="LIM"/>
    <property type="match status" value="1"/>
</dbReference>
<feature type="compositionally biased region" description="Low complexity" evidence="5">
    <location>
        <begin position="338"/>
        <end position="355"/>
    </location>
</feature>
<feature type="compositionally biased region" description="Polar residues" evidence="5">
    <location>
        <begin position="417"/>
        <end position="433"/>
    </location>
</feature>
<feature type="compositionally biased region" description="Low complexity" evidence="5">
    <location>
        <begin position="212"/>
        <end position="225"/>
    </location>
</feature>
<proteinExistence type="predicted"/>
<keyword evidence="3 4" id="KW-0440">LIM domain</keyword>
<gene>
    <name evidence="7" type="ORF">AAFF_G00110860</name>
</gene>
<feature type="region of interest" description="Disordered" evidence="5">
    <location>
        <begin position="516"/>
        <end position="627"/>
    </location>
</feature>
<feature type="compositionally biased region" description="Low complexity" evidence="5">
    <location>
        <begin position="57"/>
        <end position="69"/>
    </location>
</feature>
<dbReference type="PANTHER" id="PTHR15468">
    <property type="entry name" value="ZNF185"/>
    <property type="match status" value="1"/>
</dbReference>
<feature type="region of interest" description="Disordered" evidence="5">
    <location>
        <begin position="481"/>
        <end position="501"/>
    </location>
</feature>
<evidence type="ECO:0000256" key="2">
    <source>
        <dbReference type="ARBA" id="ARBA00022833"/>
    </source>
</evidence>
<evidence type="ECO:0000256" key="1">
    <source>
        <dbReference type="ARBA" id="ARBA00022723"/>
    </source>
</evidence>
<dbReference type="Proteomes" id="UP001221898">
    <property type="component" value="Unassembled WGS sequence"/>
</dbReference>
<dbReference type="InterPro" id="IPR052621">
    <property type="entry name" value="Cell_Prolif/Cornif_Regul"/>
</dbReference>